<proteinExistence type="predicted"/>
<dbReference type="Pfam" id="PF00498">
    <property type="entry name" value="FHA"/>
    <property type="match status" value="1"/>
</dbReference>
<dbReference type="SMART" id="SM00240">
    <property type="entry name" value="FHA"/>
    <property type="match status" value="1"/>
</dbReference>
<dbReference type="GO" id="GO:0005737">
    <property type="term" value="C:cytoplasm"/>
    <property type="evidence" value="ECO:0007669"/>
    <property type="project" value="TreeGrafter"/>
</dbReference>
<dbReference type="Gene3D" id="2.60.200.20">
    <property type="match status" value="1"/>
</dbReference>
<dbReference type="AlphaFoldDB" id="A0A511KMA9"/>
<dbReference type="PANTHER" id="PTHR15715">
    <property type="entry name" value="CENTROSOMAL PROTEIN OF 170 KDA"/>
    <property type="match status" value="1"/>
</dbReference>
<evidence type="ECO:0000313" key="5">
    <source>
        <dbReference type="EMBL" id="GEM11510.1"/>
    </source>
</evidence>
<feature type="region of interest" description="Disordered" evidence="2">
    <location>
        <begin position="217"/>
        <end position="251"/>
    </location>
</feature>
<dbReference type="PANTHER" id="PTHR15715:SF37">
    <property type="entry name" value="LD47843P"/>
    <property type="match status" value="1"/>
</dbReference>
<feature type="compositionally biased region" description="Low complexity" evidence="2">
    <location>
        <begin position="242"/>
        <end position="251"/>
    </location>
</feature>
<organism evidence="5 6">
    <name type="scientific">Rhodotorula toruloides</name>
    <name type="common">Yeast</name>
    <name type="synonym">Rhodosporidium toruloides</name>
    <dbReference type="NCBI Taxonomy" id="5286"/>
    <lineage>
        <taxon>Eukaryota</taxon>
        <taxon>Fungi</taxon>
        <taxon>Dikarya</taxon>
        <taxon>Basidiomycota</taxon>
        <taxon>Pucciniomycotina</taxon>
        <taxon>Microbotryomycetes</taxon>
        <taxon>Sporidiobolales</taxon>
        <taxon>Sporidiobolaceae</taxon>
        <taxon>Rhodotorula</taxon>
    </lineage>
</organism>
<comment type="caution">
    <text evidence="5">The sequence shown here is derived from an EMBL/GenBank/DDBJ whole genome shotgun (WGS) entry which is preliminary data.</text>
</comment>
<feature type="compositionally biased region" description="Acidic residues" evidence="2">
    <location>
        <begin position="550"/>
        <end position="559"/>
    </location>
</feature>
<gene>
    <name evidence="5" type="ORF">Rt10032_c15g5527</name>
</gene>
<protein>
    <submittedName>
        <fullName evidence="5">Cell cycle arrestin response to pheromone-related protein</fullName>
    </submittedName>
</protein>
<keyword evidence="3" id="KW-0472">Membrane</keyword>
<name>A0A511KMA9_RHOTO</name>
<keyword evidence="3" id="KW-0812">Transmembrane</keyword>
<feature type="compositionally biased region" description="Low complexity" evidence="2">
    <location>
        <begin position="628"/>
        <end position="637"/>
    </location>
</feature>
<feature type="region of interest" description="Disordered" evidence="2">
    <location>
        <begin position="544"/>
        <end position="660"/>
    </location>
</feature>
<feature type="compositionally biased region" description="Basic and acidic residues" evidence="2">
    <location>
        <begin position="398"/>
        <end position="409"/>
    </location>
</feature>
<dbReference type="CDD" id="cd22679">
    <property type="entry name" value="FHA_SLMAP"/>
    <property type="match status" value="1"/>
</dbReference>
<feature type="region of interest" description="Disordered" evidence="2">
    <location>
        <begin position="363"/>
        <end position="411"/>
    </location>
</feature>
<evidence type="ECO:0000256" key="1">
    <source>
        <dbReference type="SAM" id="Coils"/>
    </source>
</evidence>
<dbReference type="OrthoDB" id="687730at2759"/>
<dbReference type="InterPro" id="IPR051176">
    <property type="entry name" value="Cent_Immune-Sig_Mod"/>
</dbReference>
<feature type="coiled-coil region" evidence="1">
    <location>
        <begin position="431"/>
        <end position="493"/>
    </location>
</feature>
<dbReference type="Proteomes" id="UP000321518">
    <property type="component" value="Unassembled WGS sequence"/>
</dbReference>
<feature type="domain" description="FHA" evidence="4">
    <location>
        <begin position="47"/>
        <end position="103"/>
    </location>
</feature>
<keyword evidence="3" id="KW-1133">Transmembrane helix</keyword>
<dbReference type="InterPro" id="IPR008984">
    <property type="entry name" value="SMAD_FHA_dom_sf"/>
</dbReference>
<dbReference type="PROSITE" id="PS50006">
    <property type="entry name" value="FHA_DOMAIN"/>
    <property type="match status" value="1"/>
</dbReference>
<evidence type="ECO:0000256" key="3">
    <source>
        <dbReference type="SAM" id="Phobius"/>
    </source>
</evidence>
<evidence type="ECO:0000313" key="6">
    <source>
        <dbReference type="Proteomes" id="UP000321518"/>
    </source>
</evidence>
<feature type="compositionally biased region" description="Basic residues" evidence="2">
    <location>
        <begin position="607"/>
        <end position="618"/>
    </location>
</feature>
<feature type="transmembrane region" description="Helical" evidence="3">
    <location>
        <begin position="692"/>
        <end position="712"/>
    </location>
</feature>
<dbReference type="InterPro" id="IPR000253">
    <property type="entry name" value="FHA_dom"/>
</dbReference>
<feature type="compositionally biased region" description="Pro residues" evidence="2">
    <location>
        <begin position="226"/>
        <end position="241"/>
    </location>
</feature>
<keyword evidence="1" id="KW-0175">Coiled coil</keyword>
<feature type="region of interest" description="Disordered" evidence="2">
    <location>
        <begin position="309"/>
        <end position="335"/>
    </location>
</feature>
<dbReference type="SUPFAM" id="SSF49879">
    <property type="entry name" value="SMAD/FHA domain"/>
    <property type="match status" value="1"/>
</dbReference>
<reference evidence="5 6" key="1">
    <citation type="submission" date="2019-07" db="EMBL/GenBank/DDBJ databases">
        <title>Rhodotorula toruloides NBRC10032 genome sequencing.</title>
        <authorList>
            <person name="Shida Y."/>
            <person name="Takaku H."/>
            <person name="Ogasawara W."/>
            <person name="Mori K."/>
        </authorList>
    </citation>
    <scope>NUCLEOTIDE SEQUENCE [LARGE SCALE GENOMIC DNA]</scope>
    <source>
        <strain evidence="5 6">NBRC10032</strain>
    </source>
</reference>
<dbReference type="EMBL" id="BJWK01000015">
    <property type="protein sequence ID" value="GEM11510.1"/>
    <property type="molecule type" value="Genomic_DNA"/>
</dbReference>
<evidence type="ECO:0000256" key="2">
    <source>
        <dbReference type="SAM" id="MobiDB-lite"/>
    </source>
</evidence>
<accession>A0A511KMA9</accession>
<feature type="compositionally biased region" description="Low complexity" evidence="2">
    <location>
        <begin position="576"/>
        <end position="606"/>
    </location>
</feature>
<sequence>MSLSVPQPPSQAPQATPSTVFPALHLTPLNGTFTPKQISLDPPGSRVKIGRQTNAKTIPNGTNGYFDSKVLSRAHAEVWSEEGKVFIKDVKSSNGTFINGERLSAESTESDVYELHTDDIVEFGIDILTEDTKQVVHHKVAAKVHLVMNSEDAIASSREINNWYRSSEQLPRARPPPRTTPAQNGLSFEHVLSRLQGELQKSRDTGANLTDVKSTLGQVHDTLGGGPPPPIPPNAGVPPRPATSAAASEAHAQSIAALQAQLTETQTSLQSHVGKIRDLEGLLAEHDTIKREVGTLRAQMEEAQLSMSRMMHERDGKGAGGALKAGQTNGRESPIPKMLEAEEGDEPAHDDDDVRSVSSVDTIIAPLSRTNGISHDDDEADKSASTGPSPLSDDFDAPSDHHPADDHVKPLPLARLARAGLSSTREDSVRERHLQEQNSKLFARLDALSAELDEATTLGETLRSQHAEASSTIRALEDRIAALEKAVDSRVAEAEGRVLKEAEEKWAAWRNKFEQSWKTERETWEGERQALRKMVEEWEERKKLEADLAAAEEEDDDTSDSSASDKEDGGVDLGTAGSADADSGPSSSASKSSPGSSKSRSASSSPKKARSARRRKRPSLTPVPPSTSAPTALPRASKLSRSIGGGVASDSDSTIGEVSGRLGAEGFGWRQAGSFGGAKGVHGGEGQTQQGLPFTLAGAVVVLAVAVGYGAAMKLKE</sequence>
<evidence type="ECO:0000259" key="4">
    <source>
        <dbReference type="PROSITE" id="PS50006"/>
    </source>
</evidence>